<accession>A0ABW5DZR3</accession>
<protein>
    <recommendedName>
        <fullName evidence="3">DUF2971 domain-containing protein</fullName>
    </recommendedName>
</protein>
<dbReference type="RefSeq" id="WP_377094873.1">
    <property type="nucleotide sequence ID" value="NZ_JBHSJM010000001.1"/>
</dbReference>
<evidence type="ECO:0000313" key="2">
    <source>
        <dbReference type="Proteomes" id="UP001597297"/>
    </source>
</evidence>
<dbReference type="EMBL" id="JBHUJC010000003">
    <property type="protein sequence ID" value="MFD2275128.1"/>
    <property type="molecule type" value="Genomic_DNA"/>
</dbReference>
<evidence type="ECO:0008006" key="3">
    <source>
        <dbReference type="Google" id="ProtNLM"/>
    </source>
</evidence>
<organism evidence="1 2">
    <name type="scientific">Rubritalea spongiae</name>
    <dbReference type="NCBI Taxonomy" id="430797"/>
    <lineage>
        <taxon>Bacteria</taxon>
        <taxon>Pseudomonadati</taxon>
        <taxon>Verrucomicrobiota</taxon>
        <taxon>Verrucomicrobiia</taxon>
        <taxon>Verrucomicrobiales</taxon>
        <taxon>Rubritaleaceae</taxon>
        <taxon>Rubritalea</taxon>
    </lineage>
</organism>
<keyword evidence="2" id="KW-1185">Reference proteome</keyword>
<proteinExistence type="predicted"/>
<sequence>MNNTPIVGYRAMVNRATGEVMTTPTPVYLEDVVRGEVHPSQPLLRYMDLWKFKDLLETKSLYFSRADKFEDPLEGTLSEKSVYRTSTSDVSQDSVISYSADAYERELEYRDTAKAATFVNCWHINEDESQEMWEAYTSSTSSMLLITTAEKLTASLHEKVIMSPVRYVASDDPRTELFERDLFFYKDEAFRFEQEYRLLIDLGMEAVGRRVSRDGPEDFGRRVIVDIERLVYGIKAHPMATNEDVIELNKLIREHLPHVIECHR</sequence>
<evidence type="ECO:0000313" key="1">
    <source>
        <dbReference type="EMBL" id="MFD2275128.1"/>
    </source>
</evidence>
<gene>
    <name evidence="1" type="ORF">ACFSQZ_01485</name>
</gene>
<name>A0ABW5DZR3_9BACT</name>
<comment type="caution">
    <text evidence="1">The sequence shown here is derived from an EMBL/GenBank/DDBJ whole genome shotgun (WGS) entry which is preliminary data.</text>
</comment>
<dbReference type="Proteomes" id="UP001597297">
    <property type="component" value="Unassembled WGS sequence"/>
</dbReference>
<reference evidence="2" key="1">
    <citation type="journal article" date="2019" name="Int. J. Syst. Evol. Microbiol.">
        <title>The Global Catalogue of Microorganisms (GCM) 10K type strain sequencing project: providing services to taxonomists for standard genome sequencing and annotation.</title>
        <authorList>
            <consortium name="The Broad Institute Genomics Platform"/>
            <consortium name="The Broad Institute Genome Sequencing Center for Infectious Disease"/>
            <person name="Wu L."/>
            <person name="Ma J."/>
        </authorList>
    </citation>
    <scope>NUCLEOTIDE SEQUENCE [LARGE SCALE GENOMIC DNA]</scope>
    <source>
        <strain evidence="2">JCM 16545</strain>
    </source>
</reference>